<sequence>MLYELGFLLAAGVGAWLLHRVFKGPLRTLCDRYPPDDLRRLALRGVQRLMWPVMTLVVVLIGRGVFLSLDAPTRLLDAAVPLLLSLATIRLLVYALRKGFRATPALKAWENIIGFGIWTMVALHLVGWLPAVQQALDDLAINIGSSRVSVLSTIKLVALIALLLTLAFWISGVLERRMRASAHMNPSLQVAFGKFSKFFLIALAIFLAIDAVGIDLTTLTVFGGALGVGIGFGLQRITSNFISGFILVLDRSIKPGDVISVGGNDAKFGWVQELRARYVVVRDRDGVERLIPNENLITSEVVNWSYSDPNTRVRIPVQISYDDDPEQAMALLMEAAKASPRILAEPVPTARMLEFADSGIQLELRIWISDPENGIGNVRTDVNLAIWRLFKTAGITIPYPQRDLHLKSMPPMRPLCDAAAPD</sequence>
<feature type="transmembrane region" description="Helical" evidence="7">
    <location>
        <begin position="195"/>
        <end position="214"/>
    </location>
</feature>
<evidence type="ECO:0000256" key="3">
    <source>
        <dbReference type="ARBA" id="ARBA00022475"/>
    </source>
</evidence>
<dbReference type="InterPro" id="IPR011014">
    <property type="entry name" value="MscS_channel_TM-2"/>
</dbReference>
<protein>
    <submittedName>
        <fullName evidence="11">Mechanosensitive ion channel</fullName>
    </submittedName>
</protein>
<evidence type="ECO:0000256" key="6">
    <source>
        <dbReference type="ARBA" id="ARBA00023136"/>
    </source>
</evidence>
<feature type="transmembrane region" description="Helical" evidence="7">
    <location>
        <begin position="149"/>
        <end position="174"/>
    </location>
</feature>
<evidence type="ECO:0000259" key="10">
    <source>
        <dbReference type="Pfam" id="PF21088"/>
    </source>
</evidence>
<feature type="transmembrane region" description="Helical" evidence="7">
    <location>
        <begin position="6"/>
        <end position="22"/>
    </location>
</feature>
<dbReference type="InterPro" id="IPR010920">
    <property type="entry name" value="LSM_dom_sf"/>
</dbReference>
<evidence type="ECO:0000313" key="11">
    <source>
        <dbReference type="EMBL" id="TVO57350.1"/>
    </source>
</evidence>
<feature type="transmembrane region" description="Helical" evidence="7">
    <location>
        <begin position="49"/>
        <end position="66"/>
    </location>
</feature>
<dbReference type="SUPFAM" id="SSF50182">
    <property type="entry name" value="Sm-like ribonucleoproteins"/>
    <property type="match status" value="1"/>
</dbReference>
<dbReference type="Pfam" id="PF00924">
    <property type="entry name" value="MS_channel_2nd"/>
    <property type="match status" value="1"/>
</dbReference>
<keyword evidence="6 7" id="KW-0472">Membrane</keyword>
<comment type="caution">
    <text evidence="11">The sequence shown here is derived from an EMBL/GenBank/DDBJ whole genome shotgun (WGS) entry which is preliminary data.</text>
</comment>
<dbReference type="PANTHER" id="PTHR30347:SF1">
    <property type="entry name" value="MECHANOSENSITIVE CHANNEL MSCK"/>
    <property type="match status" value="1"/>
</dbReference>
<dbReference type="SUPFAM" id="SSF82689">
    <property type="entry name" value="Mechanosensitive channel protein MscS (YggB), C-terminal domain"/>
    <property type="match status" value="1"/>
</dbReference>
<feature type="domain" description="Mechanosensitive ion channel transmembrane helices 2/3" evidence="10">
    <location>
        <begin position="195"/>
        <end position="235"/>
    </location>
</feature>
<dbReference type="InterPro" id="IPR052702">
    <property type="entry name" value="MscS-like_channel"/>
</dbReference>
<accession>A0A557QWQ8</accession>
<dbReference type="EMBL" id="VMNK01000007">
    <property type="protein sequence ID" value="TVO57350.1"/>
    <property type="molecule type" value="Genomic_DNA"/>
</dbReference>
<dbReference type="InterPro" id="IPR006685">
    <property type="entry name" value="MscS_channel_2nd"/>
</dbReference>
<keyword evidence="3" id="KW-1003">Cell membrane</keyword>
<dbReference type="InterPro" id="IPR049278">
    <property type="entry name" value="MS_channel_C"/>
</dbReference>
<feature type="transmembrane region" description="Helical" evidence="7">
    <location>
        <begin position="78"/>
        <end position="96"/>
    </location>
</feature>
<comment type="subcellular location">
    <subcellularLocation>
        <location evidence="1">Cell membrane</location>
        <topology evidence="1">Multi-pass membrane protein</topology>
    </subcellularLocation>
</comment>
<comment type="similarity">
    <text evidence="2">Belongs to the MscS (TC 1.A.23) family.</text>
</comment>
<evidence type="ECO:0000259" key="8">
    <source>
        <dbReference type="Pfam" id="PF00924"/>
    </source>
</evidence>
<dbReference type="GO" id="GO:0005886">
    <property type="term" value="C:plasma membrane"/>
    <property type="evidence" value="ECO:0007669"/>
    <property type="project" value="UniProtKB-SubCell"/>
</dbReference>
<dbReference type="Gene3D" id="1.10.287.1260">
    <property type="match status" value="1"/>
</dbReference>
<dbReference type="Pfam" id="PF21088">
    <property type="entry name" value="MS_channel_1st"/>
    <property type="match status" value="1"/>
</dbReference>
<dbReference type="Proteomes" id="UP000319502">
    <property type="component" value="Unassembled WGS sequence"/>
</dbReference>
<keyword evidence="5 7" id="KW-1133">Transmembrane helix</keyword>
<keyword evidence="12" id="KW-1185">Reference proteome</keyword>
<name>A0A557QWQ8_9RHOO</name>
<evidence type="ECO:0000313" key="12">
    <source>
        <dbReference type="Proteomes" id="UP000319502"/>
    </source>
</evidence>
<keyword evidence="4 7" id="KW-0812">Transmembrane</keyword>
<evidence type="ECO:0000256" key="7">
    <source>
        <dbReference type="SAM" id="Phobius"/>
    </source>
</evidence>
<feature type="domain" description="Mechanosensitive ion channel MscS C-terminal" evidence="9">
    <location>
        <begin position="313"/>
        <end position="397"/>
    </location>
</feature>
<dbReference type="AlphaFoldDB" id="A0A557QWQ8"/>
<organism evidence="11 12">
    <name type="scientific">Denitromonas halophila</name>
    <dbReference type="NCBI Taxonomy" id="1629404"/>
    <lineage>
        <taxon>Bacteria</taxon>
        <taxon>Pseudomonadati</taxon>
        <taxon>Pseudomonadota</taxon>
        <taxon>Betaproteobacteria</taxon>
        <taxon>Rhodocyclales</taxon>
        <taxon>Zoogloeaceae</taxon>
        <taxon>Denitromonas</taxon>
    </lineage>
</organism>
<dbReference type="Pfam" id="PF21082">
    <property type="entry name" value="MS_channel_3rd"/>
    <property type="match status" value="1"/>
</dbReference>
<dbReference type="InterPro" id="IPR011066">
    <property type="entry name" value="MscS_channel_C_sf"/>
</dbReference>
<reference evidence="11 12" key="1">
    <citation type="submission" date="2019-07" db="EMBL/GenBank/DDBJ databases">
        <title>The pathways for chlorine oxyanion respiration interact through the shared metabolite chlorate.</title>
        <authorList>
            <person name="Barnum T.P."/>
            <person name="Cheng Y."/>
            <person name="Hill K.A."/>
            <person name="Lucas L.N."/>
            <person name="Carlson H.K."/>
            <person name="Coates J.D."/>
        </authorList>
    </citation>
    <scope>NUCLEOTIDE SEQUENCE [LARGE SCALE GENOMIC DNA]</scope>
    <source>
        <strain evidence="11 12">SFB-3</strain>
    </source>
</reference>
<dbReference type="Gene3D" id="3.30.70.100">
    <property type="match status" value="1"/>
</dbReference>
<proteinExistence type="inferred from homology"/>
<dbReference type="InterPro" id="IPR049142">
    <property type="entry name" value="MS_channel_1st"/>
</dbReference>
<evidence type="ECO:0000256" key="2">
    <source>
        <dbReference type="ARBA" id="ARBA00008017"/>
    </source>
</evidence>
<dbReference type="OrthoDB" id="9809206at2"/>
<evidence type="ECO:0000256" key="4">
    <source>
        <dbReference type="ARBA" id="ARBA00022692"/>
    </source>
</evidence>
<dbReference type="SUPFAM" id="SSF82861">
    <property type="entry name" value="Mechanosensitive channel protein MscS (YggB), transmembrane region"/>
    <property type="match status" value="1"/>
</dbReference>
<dbReference type="Gene3D" id="2.30.30.60">
    <property type="match status" value="1"/>
</dbReference>
<feature type="domain" description="Mechanosensitive ion channel MscS" evidence="8">
    <location>
        <begin position="237"/>
        <end position="305"/>
    </location>
</feature>
<dbReference type="GO" id="GO:0008381">
    <property type="term" value="F:mechanosensitive monoatomic ion channel activity"/>
    <property type="evidence" value="ECO:0007669"/>
    <property type="project" value="UniProtKB-ARBA"/>
</dbReference>
<evidence type="ECO:0000259" key="9">
    <source>
        <dbReference type="Pfam" id="PF21082"/>
    </source>
</evidence>
<evidence type="ECO:0000256" key="5">
    <source>
        <dbReference type="ARBA" id="ARBA00022989"/>
    </source>
</evidence>
<feature type="transmembrane region" description="Helical" evidence="7">
    <location>
        <begin position="108"/>
        <end position="129"/>
    </location>
</feature>
<evidence type="ECO:0000256" key="1">
    <source>
        <dbReference type="ARBA" id="ARBA00004651"/>
    </source>
</evidence>
<dbReference type="InterPro" id="IPR023408">
    <property type="entry name" value="MscS_beta-dom_sf"/>
</dbReference>
<gene>
    <name evidence="11" type="ORF">FHP91_10395</name>
</gene>
<dbReference type="PANTHER" id="PTHR30347">
    <property type="entry name" value="POTASSIUM CHANNEL RELATED"/>
    <property type="match status" value="1"/>
</dbReference>